<reference evidence="1 2" key="1">
    <citation type="submission" date="2019-02" db="EMBL/GenBank/DDBJ databases">
        <title>Kribbella capetownensis sp. nov. and Kribbella speibonae sp. nov., isolated from soil.</title>
        <authorList>
            <person name="Curtis S.M."/>
            <person name="Norton I."/>
            <person name="Everest G.J."/>
            <person name="Meyers P.R."/>
        </authorList>
    </citation>
    <scope>NUCLEOTIDE SEQUENCE [LARGE SCALE GENOMIC DNA]</scope>
    <source>
        <strain evidence="1 2">KCTC 29219</strain>
    </source>
</reference>
<proteinExistence type="predicted"/>
<dbReference type="NCBIfam" id="NF038083">
    <property type="entry name" value="CU044_5270_fam"/>
    <property type="match status" value="1"/>
</dbReference>
<evidence type="ECO:0000313" key="1">
    <source>
        <dbReference type="EMBL" id="TCC04107.1"/>
    </source>
</evidence>
<dbReference type="EMBL" id="SJJZ01000004">
    <property type="protein sequence ID" value="TCC04107.1"/>
    <property type="molecule type" value="Genomic_DNA"/>
</dbReference>
<dbReference type="OrthoDB" id="3387554at2"/>
<comment type="caution">
    <text evidence="1">The sequence shown here is derived from an EMBL/GenBank/DDBJ whole genome shotgun (WGS) entry which is preliminary data.</text>
</comment>
<evidence type="ECO:0000313" key="2">
    <source>
        <dbReference type="Proteomes" id="UP000292346"/>
    </source>
</evidence>
<dbReference type="RefSeq" id="WP_131345070.1">
    <property type="nucleotide sequence ID" value="NZ_SJJZ01000004.1"/>
</dbReference>
<dbReference type="Proteomes" id="UP000292346">
    <property type="component" value="Unassembled WGS sequence"/>
</dbReference>
<gene>
    <name evidence="1" type="ORF">E0H45_33985</name>
</gene>
<protein>
    <recommendedName>
        <fullName evidence="3">CU044_5270 family protein</fullName>
    </recommendedName>
</protein>
<dbReference type="AlphaFoldDB" id="A0A4R0H0X1"/>
<dbReference type="InterPro" id="IPR047789">
    <property type="entry name" value="CU044_5270-like"/>
</dbReference>
<sequence length="362" mass="38464">MTEIDALKRLNDDVPPATPLALARARQRVLTPQPAERRSTGRRRMVLAGALAGTLAVGFLVNDVVTKTDGTVAPGAIADAGTFLATAADQSTSAPDAPIPAGQYRQVTQRSQEGWNFGPRNAYHGTRLSVSDWWVPSSQTPPFTAISVLGAKQEFSSKVAEQLWHRIDPLNIKPQKIKTADACAVMTGGGIMVQTKGTTSSCKAGWISPSADFIARLPRDPAALLAALRKNDHSWPGLGNAPAQGDYRAFERAGSILVSGFATSEQRATLYKALRGIHGIQLLPDAVNLDGKAGRAIGLVELWGIRKELIIDSKTGQFIGLREVATVTAPLNGDGDPMPIKSGDVISWTSVATRITPGHPKV</sequence>
<accession>A0A4R0H0X1</accession>
<evidence type="ECO:0008006" key="3">
    <source>
        <dbReference type="Google" id="ProtNLM"/>
    </source>
</evidence>
<keyword evidence="2" id="KW-1185">Reference proteome</keyword>
<name>A0A4R0H0X1_9ACTN</name>
<organism evidence="1 2">
    <name type="scientific">Kribbella soli</name>
    <dbReference type="NCBI Taxonomy" id="1124743"/>
    <lineage>
        <taxon>Bacteria</taxon>
        <taxon>Bacillati</taxon>
        <taxon>Actinomycetota</taxon>
        <taxon>Actinomycetes</taxon>
        <taxon>Propionibacteriales</taxon>
        <taxon>Kribbellaceae</taxon>
        <taxon>Kribbella</taxon>
    </lineage>
</organism>